<evidence type="ECO:0000256" key="8">
    <source>
        <dbReference type="SAM" id="Phobius"/>
    </source>
</evidence>
<evidence type="ECO:0000256" key="3">
    <source>
        <dbReference type="ARBA" id="ARBA00022475"/>
    </source>
</evidence>
<feature type="domain" description="Major facilitator superfamily (MFS) profile" evidence="9">
    <location>
        <begin position="1"/>
        <end position="394"/>
    </location>
</feature>
<keyword evidence="4 8" id="KW-0812">Transmembrane</keyword>
<feature type="transmembrane region" description="Helical" evidence="8">
    <location>
        <begin position="168"/>
        <end position="187"/>
    </location>
</feature>
<evidence type="ECO:0000256" key="1">
    <source>
        <dbReference type="ARBA" id="ARBA00004651"/>
    </source>
</evidence>
<dbReference type="EMBL" id="JACHJH010000001">
    <property type="protein sequence ID" value="MBB4891853.1"/>
    <property type="molecule type" value="Genomic_DNA"/>
</dbReference>
<comment type="caution">
    <text evidence="10">The sequence shown here is derived from an EMBL/GenBank/DDBJ whole genome shotgun (WGS) entry which is preliminary data.</text>
</comment>
<proteinExistence type="predicted"/>
<dbReference type="GO" id="GO:0022857">
    <property type="term" value="F:transmembrane transporter activity"/>
    <property type="evidence" value="ECO:0007669"/>
    <property type="project" value="InterPro"/>
</dbReference>
<feature type="transmembrane region" description="Helical" evidence="8">
    <location>
        <begin position="340"/>
        <end position="360"/>
    </location>
</feature>
<evidence type="ECO:0000259" key="9">
    <source>
        <dbReference type="PROSITE" id="PS50850"/>
    </source>
</evidence>
<dbReference type="SUPFAM" id="SSF103473">
    <property type="entry name" value="MFS general substrate transporter"/>
    <property type="match status" value="1"/>
</dbReference>
<name>A0A7W7LLF6_9ACTN</name>
<dbReference type="PANTHER" id="PTHR23513:SF11">
    <property type="entry name" value="STAPHYLOFERRIN A TRANSPORTER"/>
    <property type="match status" value="1"/>
</dbReference>
<feature type="transmembrane region" description="Helical" evidence="8">
    <location>
        <begin position="251"/>
        <end position="273"/>
    </location>
</feature>
<keyword evidence="11" id="KW-1185">Reference proteome</keyword>
<evidence type="ECO:0000313" key="10">
    <source>
        <dbReference type="EMBL" id="MBB4891853.1"/>
    </source>
</evidence>
<dbReference type="AlphaFoldDB" id="A0A7W7LLF6"/>
<keyword evidence="6 8" id="KW-0472">Membrane</keyword>
<reference evidence="10 11" key="1">
    <citation type="submission" date="2020-08" db="EMBL/GenBank/DDBJ databases">
        <title>Genomic Encyclopedia of Type Strains, Phase III (KMG-III): the genomes of soil and plant-associated and newly described type strains.</title>
        <authorList>
            <person name="Whitman W."/>
        </authorList>
    </citation>
    <scope>NUCLEOTIDE SEQUENCE [LARGE SCALE GENOMIC DNA]</scope>
    <source>
        <strain evidence="10 11">CECT 3266</strain>
    </source>
</reference>
<feature type="transmembrane region" description="Helical" evidence="8">
    <location>
        <begin position="306"/>
        <end position="328"/>
    </location>
</feature>
<dbReference type="PROSITE" id="PS50850">
    <property type="entry name" value="MFS"/>
    <property type="match status" value="1"/>
</dbReference>
<dbReference type="CDD" id="cd06173">
    <property type="entry name" value="MFS_MefA_like"/>
    <property type="match status" value="1"/>
</dbReference>
<evidence type="ECO:0000313" key="11">
    <source>
        <dbReference type="Proteomes" id="UP000556084"/>
    </source>
</evidence>
<dbReference type="Gene3D" id="1.20.1250.20">
    <property type="entry name" value="MFS general substrate transporter like domains"/>
    <property type="match status" value="1"/>
</dbReference>
<gene>
    <name evidence="10" type="ORF">FHS39_000853</name>
</gene>
<dbReference type="PANTHER" id="PTHR23513">
    <property type="entry name" value="INTEGRAL MEMBRANE EFFLUX PROTEIN-RELATED"/>
    <property type="match status" value="1"/>
</dbReference>
<evidence type="ECO:0000256" key="5">
    <source>
        <dbReference type="ARBA" id="ARBA00022989"/>
    </source>
</evidence>
<dbReference type="InterPro" id="IPR010290">
    <property type="entry name" value="TM_effector"/>
</dbReference>
<feature type="transmembrane region" description="Helical" evidence="8">
    <location>
        <begin position="282"/>
        <end position="300"/>
    </location>
</feature>
<comment type="subcellular location">
    <subcellularLocation>
        <location evidence="1">Cell membrane</location>
        <topology evidence="1">Multi-pass membrane protein</topology>
    </subcellularLocation>
</comment>
<keyword evidence="3" id="KW-1003">Cell membrane</keyword>
<feature type="transmembrane region" description="Helical" evidence="8">
    <location>
        <begin position="43"/>
        <end position="63"/>
    </location>
</feature>
<feature type="transmembrane region" description="Helical" evidence="8">
    <location>
        <begin position="218"/>
        <end position="239"/>
    </location>
</feature>
<feature type="transmembrane region" description="Helical" evidence="8">
    <location>
        <begin position="372"/>
        <end position="394"/>
    </location>
</feature>
<dbReference type="Proteomes" id="UP000556084">
    <property type="component" value="Unassembled WGS sequence"/>
</dbReference>
<organism evidence="10 11">
    <name type="scientific">Streptomyces olivoverticillatus</name>
    <dbReference type="NCBI Taxonomy" id="66427"/>
    <lineage>
        <taxon>Bacteria</taxon>
        <taxon>Bacillati</taxon>
        <taxon>Actinomycetota</taxon>
        <taxon>Actinomycetes</taxon>
        <taxon>Kitasatosporales</taxon>
        <taxon>Streptomycetaceae</taxon>
        <taxon>Streptomyces</taxon>
    </lineage>
</organism>
<accession>A0A7W7LLF6</accession>
<evidence type="ECO:0000256" key="2">
    <source>
        <dbReference type="ARBA" id="ARBA00022448"/>
    </source>
</evidence>
<evidence type="ECO:0000256" key="7">
    <source>
        <dbReference type="SAM" id="MobiDB-lite"/>
    </source>
</evidence>
<feature type="region of interest" description="Disordered" evidence="7">
    <location>
        <begin position="413"/>
        <end position="446"/>
    </location>
</feature>
<dbReference type="Pfam" id="PF05977">
    <property type="entry name" value="MFS_3"/>
    <property type="match status" value="1"/>
</dbReference>
<dbReference type="InterPro" id="IPR036259">
    <property type="entry name" value="MFS_trans_sf"/>
</dbReference>
<keyword evidence="5 8" id="KW-1133">Transmembrane helix</keyword>
<evidence type="ECO:0000256" key="4">
    <source>
        <dbReference type="ARBA" id="ARBA00022692"/>
    </source>
</evidence>
<dbReference type="InterPro" id="IPR020846">
    <property type="entry name" value="MFS_dom"/>
</dbReference>
<sequence length="446" mass="46577">MFSSLRVRNYRLFATGQVVSNTGTWMQRIAQDWLVLGLTGSSAAVGITTALQFLPMLLLGLYGGVIADRYPKRRLLLITQSAMGVTGLALAALTLSGHVQVWHVYLTALALGVVTVVDNPVRQAFVVEMVGPADLRNAVSLNSANFQSARLVGPAVAGALITAMGSGWAFLLNGLSFAAPIAGLLLMRTSELHKADRAPRGKGQLREGLRYVSGRPDLLWPIVLVGFIGTFGFNFPIWLTAFVNDVFHADAGTYGLLNTLMAAGSLAGALLAARRGTSRTRLLVGAAVLFGVLEIAAALAPGFWVFALLLVPIGMCGLTINVTANSSLQLASDPALRGRVMSLFMMVFMGGTPLGAPLVGWVTDVYGPRLGFLAGGLVSALAAACIGLVLVRAGGLRLRVDLRRGHRHVTFVPRPTAAPGAGRAEVGTSSVSTSEVGTSGVSTSSA</sequence>
<dbReference type="GO" id="GO:0005886">
    <property type="term" value="C:plasma membrane"/>
    <property type="evidence" value="ECO:0007669"/>
    <property type="project" value="UniProtKB-SubCell"/>
</dbReference>
<evidence type="ECO:0000256" key="6">
    <source>
        <dbReference type="ARBA" id="ARBA00023136"/>
    </source>
</evidence>
<feature type="transmembrane region" description="Helical" evidence="8">
    <location>
        <begin position="75"/>
        <end position="95"/>
    </location>
</feature>
<keyword evidence="2" id="KW-0813">Transport</keyword>
<protein>
    <submittedName>
        <fullName evidence="10">MFS family permease</fullName>
    </submittedName>
</protein>